<proteinExistence type="predicted"/>
<reference evidence="2" key="1">
    <citation type="journal article" date="2019" name="Int. J. Syst. Evol. Microbiol.">
        <title>The Global Catalogue of Microorganisms (GCM) 10K type strain sequencing project: providing services to taxonomists for standard genome sequencing and annotation.</title>
        <authorList>
            <consortium name="The Broad Institute Genomics Platform"/>
            <consortium name="The Broad Institute Genome Sequencing Center for Infectious Disease"/>
            <person name="Wu L."/>
            <person name="Ma J."/>
        </authorList>
    </citation>
    <scope>NUCLEOTIDE SEQUENCE [LARGE SCALE GENOMIC DNA]</scope>
    <source>
        <strain evidence="2">CGMCC 1.12770</strain>
    </source>
</reference>
<evidence type="ECO:0000313" key="1">
    <source>
        <dbReference type="EMBL" id="GGH68142.1"/>
    </source>
</evidence>
<name>A0ABQ1ZLF4_9BACL</name>
<protein>
    <recommendedName>
        <fullName evidence="3">Tn3 transposase DDE domain-containing protein</fullName>
    </recommendedName>
</protein>
<organism evidence="1 2">
    <name type="scientific">Paenibacillus silvae</name>
    <dbReference type="NCBI Taxonomy" id="1325358"/>
    <lineage>
        <taxon>Bacteria</taxon>
        <taxon>Bacillati</taxon>
        <taxon>Bacillota</taxon>
        <taxon>Bacilli</taxon>
        <taxon>Bacillales</taxon>
        <taxon>Paenibacillaceae</taxon>
        <taxon>Paenibacillus</taxon>
    </lineage>
</organism>
<keyword evidence="2" id="KW-1185">Reference proteome</keyword>
<accession>A0ABQ1ZLF4</accession>
<evidence type="ECO:0008006" key="3">
    <source>
        <dbReference type="Google" id="ProtNLM"/>
    </source>
</evidence>
<evidence type="ECO:0000313" key="2">
    <source>
        <dbReference type="Proteomes" id="UP000652153"/>
    </source>
</evidence>
<dbReference type="EMBL" id="BMFU01000011">
    <property type="protein sequence ID" value="GGH68142.1"/>
    <property type="molecule type" value="Genomic_DNA"/>
</dbReference>
<gene>
    <name evidence="1" type="ORF">GCM10008014_50320</name>
</gene>
<comment type="caution">
    <text evidence="1">The sequence shown here is derived from an EMBL/GenBank/DDBJ whole genome shotgun (WGS) entry which is preliminary data.</text>
</comment>
<sequence length="76" mass="8720">MNGTDESRLMPCSAGVTSRKEPWTIHAEEIAATGTKQRILRALLNIARLFFCRGEWLKKRTITYDKERSFLALTYG</sequence>
<dbReference type="Proteomes" id="UP000652153">
    <property type="component" value="Unassembled WGS sequence"/>
</dbReference>